<evidence type="ECO:0000313" key="1">
    <source>
        <dbReference type="EMBL" id="MBK0381741.1"/>
    </source>
</evidence>
<evidence type="ECO:0000313" key="2">
    <source>
        <dbReference type="Proteomes" id="UP000660024"/>
    </source>
</evidence>
<keyword evidence="2" id="KW-1185">Reference proteome</keyword>
<proteinExistence type="predicted"/>
<gene>
    <name evidence="1" type="ORF">I5M32_02105</name>
</gene>
<dbReference type="RefSeq" id="WP_200584521.1">
    <property type="nucleotide sequence ID" value="NZ_JAEHFY010000002.1"/>
</dbReference>
<accession>A0ABS1BG19</accession>
<reference evidence="1 2" key="1">
    <citation type="submission" date="2020-12" db="EMBL/GenBank/DDBJ databases">
        <title>Bacterial novel species Pedobacter sp. SD-b isolated from soil.</title>
        <authorList>
            <person name="Jung H.-Y."/>
        </authorList>
    </citation>
    <scope>NUCLEOTIDE SEQUENCE [LARGE SCALE GENOMIC DNA]</scope>
    <source>
        <strain evidence="1 2">SD-b</strain>
    </source>
</reference>
<dbReference type="PROSITE" id="PS51257">
    <property type="entry name" value="PROKAR_LIPOPROTEIN"/>
    <property type="match status" value="1"/>
</dbReference>
<evidence type="ECO:0008006" key="3">
    <source>
        <dbReference type="Google" id="ProtNLM"/>
    </source>
</evidence>
<comment type="caution">
    <text evidence="1">The sequence shown here is derived from an EMBL/GenBank/DDBJ whole genome shotgun (WGS) entry which is preliminary data.</text>
</comment>
<organism evidence="1 2">
    <name type="scientific">Pedobacter segetis</name>
    <dbReference type="NCBI Taxonomy" id="2793069"/>
    <lineage>
        <taxon>Bacteria</taxon>
        <taxon>Pseudomonadati</taxon>
        <taxon>Bacteroidota</taxon>
        <taxon>Sphingobacteriia</taxon>
        <taxon>Sphingobacteriales</taxon>
        <taxon>Sphingobacteriaceae</taxon>
        <taxon>Pedobacter</taxon>
    </lineage>
</organism>
<dbReference type="Proteomes" id="UP000660024">
    <property type="component" value="Unassembled WGS sequence"/>
</dbReference>
<sequence length="118" mass="13218">MKISTQILLLVIIPVFIVGCSKNDGNKIKDCERYNYGIITLKYASNSPNAHGVDTYVPKYKRKTLNKGLFQDTLHFSPGTYKLDVFAFDNAGIPIQNKHISQTVNITSCSEQVISTDF</sequence>
<dbReference type="EMBL" id="JAEHFY010000002">
    <property type="protein sequence ID" value="MBK0381741.1"/>
    <property type="molecule type" value="Genomic_DNA"/>
</dbReference>
<protein>
    <recommendedName>
        <fullName evidence="3">DUF4397 domain-containing protein</fullName>
    </recommendedName>
</protein>
<name>A0ABS1BG19_9SPHI</name>